<dbReference type="PANTHER" id="PTHR23080:SF144">
    <property type="entry name" value="SPINDLE AND KINETOCHORE ASSOCIATED COMPLEX SUBUNIT 3"/>
    <property type="match status" value="1"/>
</dbReference>
<accession>B0X5Q6</accession>
<name>B0X5Q6_CULQU</name>
<keyword evidence="2" id="KW-0479">Metal-binding</keyword>
<gene>
    <name evidence="5" type="primary">6048004</name>
    <name evidence="4" type="ORF">CpipJ_CPIJ014584</name>
</gene>
<dbReference type="KEGG" id="cqu:CpipJ_CPIJ014584"/>
<dbReference type="GO" id="GO:0046872">
    <property type="term" value="F:metal ion binding"/>
    <property type="evidence" value="ECO:0007669"/>
    <property type="project" value="UniProtKB-KW"/>
</dbReference>
<evidence type="ECO:0000313" key="5">
    <source>
        <dbReference type="EnsemblMetazoa" id="CPIJ014584-PA"/>
    </source>
</evidence>
<dbReference type="EMBL" id="DS232392">
    <property type="protein sequence ID" value="EDS41037.1"/>
    <property type="molecule type" value="Genomic_DNA"/>
</dbReference>
<dbReference type="Proteomes" id="UP000002320">
    <property type="component" value="Unassembled WGS sequence"/>
</dbReference>
<evidence type="ECO:0000256" key="1">
    <source>
        <dbReference type="ARBA" id="ARBA00001968"/>
    </source>
</evidence>
<dbReference type="eggNOG" id="ENOG502S42C">
    <property type="taxonomic scope" value="Eukaryota"/>
</dbReference>
<feature type="non-terminal residue" evidence="4">
    <location>
        <position position="1"/>
    </location>
</feature>
<evidence type="ECO:0000259" key="3">
    <source>
        <dbReference type="Pfam" id="PF13359"/>
    </source>
</evidence>
<dbReference type="OMA" id="FREYRIC"/>
<sequence>QKPTSPVLQSITYSQYKSCNTLKYLVSCASCGLVTFVSKAFPGRASDQKIVLKSGYLNKIRQGAGVLADRGFKNVASDVSSVGGNLIRPPSVSSDEPLSKEEAMHAKEIASVRIHVERLIRRFREYRICAPHAELPSTLFNKIDDIVIIIAGLVNLLGKLIR</sequence>
<dbReference type="VEuPathDB" id="VectorBase:CPIJ014584"/>
<protein>
    <recommendedName>
        <fullName evidence="3">DDE Tnp4 domain-containing protein</fullName>
    </recommendedName>
</protein>
<comment type="cofactor">
    <cofactor evidence="1">
        <name>a divalent metal cation</name>
        <dbReference type="ChEBI" id="CHEBI:60240"/>
    </cofactor>
</comment>
<dbReference type="AlphaFoldDB" id="B0X5Q6"/>
<keyword evidence="6" id="KW-1185">Reference proteome</keyword>
<dbReference type="InParanoid" id="B0X5Q6"/>
<evidence type="ECO:0000313" key="4">
    <source>
        <dbReference type="EMBL" id="EDS41037.1"/>
    </source>
</evidence>
<dbReference type="EnsemblMetazoa" id="CPIJ014584-RA">
    <property type="protein sequence ID" value="CPIJ014584-PA"/>
    <property type="gene ID" value="CPIJ014584"/>
</dbReference>
<dbReference type="HOGENOM" id="CLU_025643_3_0_1"/>
<feature type="domain" description="DDE Tnp4" evidence="3">
    <location>
        <begin position="1"/>
        <end position="155"/>
    </location>
</feature>
<proteinExistence type="predicted"/>
<reference evidence="5" key="2">
    <citation type="submission" date="2021-02" db="UniProtKB">
        <authorList>
            <consortium name="EnsemblMetazoa"/>
        </authorList>
    </citation>
    <scope>IDENTIFICATION</scope>
    <source>
        <strain evidence="5">JHB</strain>
    </source>
</reference>
<evidence type="ECO:0000313" key="6">
    <source>
        <dbReference type="Proteomes" id="UP000002320"/>
    </source>
</evidence>
<dbReference type="InterPro" id="IPR027806">
    <property type="entry name" value="HARBI1_dom"/>
</dbReference>
<evidence type="ECO:0000256" key="2">
    <source>
        <dbReference type="ARBA" id="ARBA00022723"/>
    </source>
</evidence>
<dbReference type="PANTHER" id="PTHR23080">
    <property type="entry name" value="THAP DOMAIN PROTEIN"/>
    <property type="match status" value="1"/>
</dbReference>
<dbReference type="Pfam" id="PF13359">
    <property type="entry name" value="DDE_Tnp_4"/>
    <property type="match status" value="1"/>
</dbReference>
<reference evidence="4" key="1">
    <citation type="submission" date="2007-03" db="EMBL/GenBank/DDBJ databases">
        <title>Annotation of Culex pipiens quinquefasciatus.</title>
        <authorList>
            <consortium name="The Broad Institute Genome Sequencing Platform"/>
            <person name="Atkinson P.W."/>
            <person name="Hemingway J."/>
            <person name="Christensen B.M."/>
            <person name="Higgs S."/>
            <person name="Kodira C."/>
            <person name="Hannick L."/>
            <person name="Megy K."/>
            <person name="O'Leary S."/>
            <person name="Pearson M."/>
            <person name="Haas B.J."/>
            <person name="Mauceli E."/>
            <person name="Wortman J.R."/>
            <person name="Lee N.H."/>
            <person name="Guigo R."/>
            <person name="Stanke M."/>
            <person name="Alvarado L."/>
            <person name="Amedeo P."/>
            <person name="Antoine C.H."/>
            <person name="Arensburger P."/>
            <person name="Bidwell S.L."/>
            <person name="Crawford M."/>
            <person name="Camaro F."/>
            <person name="Devon K."/>
            <person name="Engels R."/>
            <person name="Hammond M."/>
            <person name="Howarth C."/>
            <person name="Koehrsen M."/>
            <person name="Lawson D."/>
            <person name="Montgomery P."/>
            <person name="Nene V."/>
            <person name="Nusbaum C."/>
            <person name="Puiu D."/>
            <person name="Romero-Severson J."/>
            <person name="Severson D.W."/>
            <person name="Shumway M."/>
            <person name="Sisk P."/>
            <person name="Stolte C."/>
            <person name="Zeng Q."/>
            <person name="Eisenstadt E."/>
            <person name="Fraser-Liggett C."/>
            <person name="Strausberg R."/>
            <person name="Galagan J."/>
            <person name="Birren B."/>
            <person name="Collins F.H."/>
        </authorList>
    </citation>
    <scope>NUCLEOTIDE SEQUENCE [LARGE SCALE GENOMIC DNA]</scope>
    <source>
        <strain evidence="4">JHB</strain>
    </source>
</reference>
<organism>
    <name type="scientific">Culex quinquefasciatus</name>
    <name type="common">Southern house mosquito</name>
    <name type="synonym">Culex pungens</name>
    <dbReference type="NCBI Taxonomy" id="7176"/>
    <lineage>
        <taxon>Eukaryota</taxon>
        <taxon>Metazoa</taxon>
        <taxon>Ecdysozoa</taxon>
        <taxon>Arthropoda</taxon>
        <taxon>Hexapoda</taxon>
        <taxon>Insecta</taxon>
        <taxon>Pterygota</taxon>
        <taxon>Neoptera</taxon>
        <taxon>Endopterygota</taxon>
        <taxon>Diptera</taxon>
        <taxon>Nematocera</taxon>
        <taxon>Culicoidea</taxon>
        <taxon>Culicidae</taxon>
        <taxon>Culicinae</taxon>
        <taxon>Culicini</taxon>
        <taxon>Culex</taxon>
        <taxon>Culex</taxon>
    </lineage>
</organism>